<dbReference type="InterPro" id="IPR023298">
    <property type="entry name" value="ATPase_P-typ_TM_dom_sf"/>
</dbReference>
<comment type="subcellular location">
    <subcellularLocation>
        <location evidence="1">Membrane</location>
        <topology evidence="1">Multi-pass membrane protein</topology>
    </subcellularLocation>
</comment>
<feature type="domain" description="P-type ATPase N-terminal" evidence="2">
    <location>
        <begin position="15"/>
        <end position="79"/>
    </location>
</feature>
<accession>A0A8D2DH11</accession>
<dbReference type="GO" id="GO:0005802">
    <property type="term" value="C:trans-Golgi network"/>
    <property type="evidence" value="ECO:0007669"/>
    <property type="project" value="TreeGrafter"/>
</dbReference>
<dbReference type="AlphaFoldDB" id="A0A8D2DH11"/>
<dbReference type="Proteomes" id="UP000694564">
    <property type="component" value="Chromosome 16"/>
</dbReference>
<evidence type="ECO:0000259" key="2">
    <source>
        <dbReference type="Pfam" id="PF16209"/>
    </source>
</evidence>
<evidence type="ECO:0000313" key="3">
    <source>
        <dbReference type="Ensembl" id="ENSSVLP00005024968.1"/>
    </source>
</evidence>
<name>A0A8D2DH11_SCIVU</name>
<dbReference type="GeneTree" id="ENSGT00940000160463"/>
<dbReference type="GO" id="GO:0005886">
    <property type="term" value="C:plasma membrane"/>
    <property type="evidence" value="ECO:0007669"/>
    <property type="project" value="TreeGrafter"/>
</dbReference>
<proteinExistence type="predicted"/>
<dbReference type="InterPro" id="IPR032631">
    <property type="entry name" value="P-type_ATPase_N"/>
</dbReference>
<dbReference type="PANTHER" id="PTHR24092">
    <property type="entry name" value="PROBABLE PHOSPHOLIPID-TRANSPORTING ATPASE"/>
    <property type="match status" value="1"/>
</dbReference>
<dbReference type="SUPFAM" id="SSF81665">
    <property type="entry name" value="Calcium ATPase, transmembrane domain M"/>
    <property type="match status" value="1"/>
</dbReference>
<sequence length="121" mass="13953">AVPSAPVPAAFTWEVKANDWGYYKQFKQKTNVIHTAKYNVFSFLPLNLYEQFRRVSNLYFLLIIVLQGIPEISTLPWFSLFAPLVCLLVIRASRDLVDDIGRHRSDKAINNRPCQILTGKR</sequence>
<evidence type="ECO:0000313" key="4">
    <source>
        <dbReference type="Proteomes" id="UP000694564"/>
    </source>
</evidence>
<dbReference type="Ensembl" id="ENSSVLT00005027754.1">
    <property type="protein sequence ID" value="ENSSVLP00005024968.1"/>
    <property type="gene ID" value="ENSSVLG00005019753.1"/>
</dbReference>
<dbReference type="GO" id="GO:0045332">
    <property type="term" value="P:phospholipid translocation"/>
    <property type="evidence" value="ECO:0007669"/>
    <property type="project" value="TreeGrafter"/>
</dbReference>
<evidence type="ECO:0000256" key="1">
    <source>
        <dbReference type="ARBA" id="ARBA00004141"/>
    </source>
</evidence>
<keyword evidence="4" id="KW-1185">Reference proteome</keyword>
<dbReference type="OrthoDB" id="377733at2759"/>
<dbReference type="GO" id="GO:0140326">
    <property type="term" value="F:ATPase-coupled intramembrane lipid transporter activity"/>
    <property type="evidence" value="ECO:0007669"/>
    <property type="project" value="TreeGrafter"/>
</dbReference>
<reference evidence="3" key="2">
    <citation type="submission" date="2025-09" db="UniProtKB">
        <authorList>
            <consortium name="Ensembl"/>
        </authorList>
    </citation>
    <scope>IDENTIFICATION</scope>
</reference>
<dbReference type="PANTHER" id="PTHR24092:SF78">
    <property type="entry name" value="PHOSPHOLIPID-TRANSPORTING ATPASE IK"/>
    <property type="match status" value="1"/>
</dbReference>
<organism evidence="3 4">
    <name type="scientific">Sciurus vulgaris</name>
    <name type="common">Eurasian red squirrel</name>
    <dbReference type="NCBI Taxonomy" id="55149"/>
    <lineage>
        <taxon>Eukaryota</taxon>
        <taxon>Metazoa</taxon>
        <taxon>Chordata</taxon>
        <taxon>Craniata</taxon>
        <taxon>Vertebrata</taxon>
        <taxon>Euteleostomi</taxon>
        <taxon>Mammalia</taxon>
        <taxon>Eutheria</taxon>
        <taxon>Euarchontoglires</taxon>
        <taxon>Glires</taxon>
        <taxon>Rodentia</taxon>
        <taxon>Sciuromorpha</taxon>
        <taxon>Sciuridae</taxon>
        <taxon>Sciurinae</taxon>
        <taxon>Sciurini</taxon>
        <taxon>Sciurus</taxon>
    </lineage>
</organism>
<reference evidence="3" key="1">
    <citation type="submission" date="2025-08" db="UniProtKB">
        <authorList>
            <consortium name="Ensembl"/>
        </authorList>
    </citation>
    <scope>IDENTIFICATION</scope>
</reference>
<protein>
    <recommendedName>
        <fullName evidence="2">P-type ATPase N-terminal domain-containing protein</fullName>
    </recommendedName>
</protein>
<dbReference type="Pfam" id="PF16209">
    <property type="entry name" value="PhoLip_ATPase_N"/>
    <property type="match status" value="1"/>
</dbReference>
<dbReference type="GO" id="GO:0007030">
    <property type="term" value="P:Golgi organization"/>
    <property type="evidence" value="ECO:0007669"/>
    <property type="project" value="TreeGrafter"/>
</dbReference>